<dbReference type="SUPFAM" id="SSF46785">
    <property type="entry name" value="Winged helix' DNA-binding domain"/>
    <property type="match status" value="1"/>
</dbReference>
<dbReference type="RefSeq" id="WP_393971853.1">
    <property type="nucleotide sequence ID" value="NZ_CP133772.1"/>
</dbReference>
<keyword evidence="2" id="KW-1185">Reference proteome</keyword>
<evidence type="ECO:0008006" key="3">
    <source>
        <dbReference type="Google" id="ProtNLM"/>
    </source>
</evidence>
<dbReference type="GeneID" id="95967164"/>
<dbReference type="InterPro" id="IPR036390">
    <property type="entry name" value="WH_DNA-bd_sf"/>
</dbReference>
<protein>
    <recommendedName>
        <fullName evidence="3">HTH domain-containing protein</fullName>
    </recommendedName>
</protein>
<dbReference type="EMBL" id="CP133772">
    <property type="protein sequence ID" value="WYX99894.1"/>
    <property type="molecule type" value="Genomic_DNA"/>
</dbReference>
<name>A0AAX4NEP1_9ARCH</name>
<evidence type="ECO:0000313" key="2">
    <source>
        <dbReference type="Proteomes" id="UP001451606"/>
    </source>
</evidence>
<proteinExistence type="predicted"/>
<evidence type="ECO:0000313" key="1">
    <source>
        <dbReference type="EMBL" id="WYX99894.1"/>
    </source>
</evidence>
<reference evidence="1 2" key="1">
    <citation type="submission" date="2023-09" db="EMBL/GenBank/DDBJ databases">
        <authorList>
            <person name="Golyshina O.V."/>
            <person name="Lunev E.A."/>
            <person name="Bargiela R."/>
            <person name="Gaines M.C."/>
            <person name="Daum B."/>
            <person name="Bale N.J."/>
            <person name="Koenen M."/>
            <person name="Sinninghe Damst J.S."/>
            <person name="Yakimov M."/>
            <person name="Golyshin P.N."/>
        </authorList>
    </citation>
    <scope>NUCLEOTIDE SEQUENCE [LARGE SCALE GENOMIC DNA]</scope>
    <source>
        <strain evidence="1 2">M1</strain>
    </source>
</reference>
<dbReference type="InterPro" id="IPR036388">
    <property type="entry name" value="WH-like_DNA-bd_sf"/>
</dbReference>
<dbReference type="Proteomes" id="UP001451606">
    <property type="component" value="Chromosome"/>
</dbReference>
<dbReference type="KEGG" id="omr:OXIME_000439"/>
<organism evidence="1 2">
    <name type="scientific">Oxyplasma meridianum</name>
    <dbReference type="NCBI Taxonomy" id="3073602"/>
    <lineage>
        <taxon>Archaea</taxon>
        <taxon>Methanobacteriati</taxon>
        <taxon>Thermoplasmatota</taxon>
        <taxon>Thermoplasmata</taxon>
        <taxon>Thermoplasmatales</taxon>
        <taxon>Thermoplasmataceae</taxon>
        <taxon>Oxyplasma</taxon>
    </lineage>
</organism>
<accession>A0AAX4NEP1</accession>
<dbReference type="AlphaFoldDB" id="A0AAX4NEP1"/>
<gene>
    <name evidence="1" type="ORF">OXIME_000439</name>
</gene>
<dbReference type="Gene3D" id="1.10.10.10">
    <property type="entry name" value="Winged helix-like DNA-binding domain superfamily/Winged helix DNA-binding domain"/>
    <property type="match status" value="1"/>
</dbReference>
<sequence length="135" mass="15973">MIPDIHKITAHPKIEIVKILHTRHTPDEIASELGMTRQAVDKNIKGLVRYGIVTKTWITGSRRPRVEFSLNKIRTKLYRNLEKLMQNYRKEGSADVIQILRDLDLALIREKISSERYRETKEEVKKQYKWFLQSA</sequence>